<dbReference type="OrthoDB" id="5372118at2759"/>
<keyword evidence="3" id="KW-1185">Reference proteome</keyword>
<dbReference type="AlphaFoldDB" id="A0A1J8QFY2"/>
<proteinExistence type="predicted"/>
<accession>A0A1J8QFY2</accession>
<evidence type="ECO:0000313" key="2">
    <source>
        <dbReference type="EMBL" id="OJA19567.1"/>
    </source>
</evidence>
<gene>
    <name evidence="2" type="primary">NAT_SF</name>
    <name evidence="2" type="ORF">AZE42_01435</name>
</gene>
<dbReference type="SMR" id="A0A1J8QFY2"/>
<comment type="caution">
    <text evidence="2">The sequence shown here is derived from an EMBL/GenBank/DDBJ whole genome shotgun (WGS) entry which is preliminary data.</text>
</comment>
<dbReference type="Gene3D" id="3.40.630.30">
    <property type="match status" value="1"/>
</dbReference>
<keyword evidence="2" id="KW-0808">Transferase</keyword>
<organism evidence="2 3">
    <name type="scientific">Rhizopogon vesiculosus</name>
    <dbReference type="NCBI Taxonomy" id="180088"/>
    <lineage>
        <taxon>Eukaryota</taxon>
        <taxon>Fungi</taxon>
        <taxon>Dikarya</taxon>
        <taxon>Basidiomycota</taxon>
        <taxon>Agaricomycotina</taxon>
        <taxon>Agaricomycetes</taxon>
        <taxon>Agaricomycetidae</taxon>
        <taxon>Boletales</taxon>
        <taxon>Suillineae</taxon>
        <taxon>Rhizopogonaceae</taxon>
        <taxon>Rhizopogon</taxon>
    </lineage>
</organism>
<dbReference type="GO" id="GO:0016747">
    <property type="term" value="F:acyltransferase activity, transferring groups other than amino-acyl groups"/>
    <property type="evidence" value="ECO:0007669"/>
    <property type="project" value="InterPro"/>
</dbReference>
<dbReference type="Proteomes" id="UP000183567">
    <property type="component" value="Unassembled WGS sequence"/>
</dbReference>
<reference evidence="2 3" key="1">
    <citation type="submission" date="2016-03" db="EMBL/GenBank/DDBJ databases">
        <title>Comparative genomics of the ectomycorrhizal sister species Rhizopogon vinicolor and Rhizopogon vesiculosus (Basidiomycota: Boletales) reveals a divergence of the mating type B locus.</title>
        <authorList>
            <person name="Mujic A.B."/>
            <person name="Kuo A."/>
            <person name="Tritt A."/>
            <person name="Lipzen A."/>
            <person name="Chen C."/>
            <person name="Johnson J."/>
            <person name="Sharma A."/>
            <person name="Barry K."/>
            <person name="Grigoriev I.V."/>
            <person name="Spatafora J.W."/>
        </authorList>
    </citation>
    <scope>NUCLEOTIDE SEQUENCE [LARGE SCALE GENOMIC DNA]</scope>
    <source>
        <strain evidence="2 3">AM-OR11-056</strain>
    </source>
</reference>
<keyword evidence="2" id="KW-0012">Acyltransferase</keyword>
<evidence type="ECO:0000313" key="3">
    <source>
        <dbReference type="Proteomes" id="UP000183567"/>
    </source>
</evidence>
<dbReference type="InterPro" id="IPR016181">
    <property type="entry name" value="Acyl_CoA_acyltransferase"/>
</dbReference>
<dbReference type="EMBL" id="LVVM01000989">
    <property type="protein sequence ID" value="OJA19567.1"/>
    <property type="molecule type" value="Genomic_DNA"/>
</dbReference>
<feature type="domain" description="N-acetyltransferase" evidence="1">
    <location>
        <begin position="203"/>
        <end position="352"/>
    </location>
</feature>
<evidence type="ECO:0000259" key="1">
    <source>
        <dbReference type="PROSITE" id="PS51186"/>
    </source>
</evidence>
<protein>
    <submittedName>
        <fullName evidence="2">N-acyltransferase superfamily</fullName>
    </submittedName>
</protein>
<dbReference type="SUPFAM" id="SSF55729">
    <property type="entry name" value="Acyl-CoA N-acyltransferases (Nat)"/>
    <property type="match status" value="1"/>
</dbReference>
<sequence>MRYKAKLPLYTFLTNSSLDLIYSTMPSLVSPVQRFDCASRIPAAVFDILRANAARANVILPHAEKVFGMQKFTGKFSNEQLWLVYSRPGTSIIQFVLSCTEGQIGTYPIFIVPTVPLRELTPELLELSMKAFCDALLKEPGFRKQRVYSIFSVDVVAKAFAGAWERLTEINRIEAPYYDATFTMCSKDTLVYTSPPPPDGLDLEMRPAMEKDAQDVALLCQEFAETSPPFSLSLEKASEEADLLIKNHQVWVLEITTNGESEIASIVAVTRKSSGIAAITKVYTPENWRRKFRCAERLVRRVCRELLKTHEQVVLYVGVGNPAAKVYDRVGFQGLTEGSPAVGGVEHWLEIGFDQAKVDLGHW</sequence>
<name>A0A1J8QFY2_9AGAM</name>
<dbReference type="InterPro" id="IPR000182">
    <property type="entry name" value="GNAT_dom"/>
</dbReference>
<dbReference type="PROSITE" id="PS51186">
    <property type="entry name" value="GNAT"/>
    <property type="match status" value="1"/>
</dbReference>